<organism evidence="2 3">
    <name type="scientific">Robertmurraya mangrovi</name>
    <dbReference type="NCBI Taxonomy" id="3098077"/>
    <lineage>
        <taxon>Bacteria</taxon>
        <taxon>Bacillati</taxon>
        <taxon>Bacillota</taxon>
        <taxon>Bacilli</taxon>
        <taxon>Bacillales</taxon>
        <taxon>Bacillaceae</taxon>
        <taxon>Robertmurraya</taxon>
    </lineage>
</organism>
<dbReference type="EMBL" id="JAXOFX010000001">
    <property type="protein sequence ID" value="MDZ5470414.1"/>
    <property type="molecule type" value="Genomic_DNA"/>
</dbReference>
<sequence length="1075" mass="117491">MFFNRSKSFQVKKARRSAMFKRAFQKTVTASAITAMLMGTAAPTISHAYVQPQIVQTVNGDYELKVPSGMRVDNLLGLLEEIPNAIPSTSDVIDEDSGAIYGGDTLVRRGMIATVQVDMTLVEVKLIFPDEKAYYTDSNGVMQTSINVTQGMTVSQLQEQVTQQILKGQTAVYPLIYDPQGVGGEPNPNGLVRSDMELYLHFADETSHTQILLNFPSTPPTPTPTPTTGDSSGDEGGNTGGEDNSTLPSYQPIKAPHGMTVHQALQKVDELNILNQSGALVVNRLDDDSFVDGDALVQMGYAVLVQLEGGQNIYIDFVFPHLKEYYSDKNINIPVTVGMKVSELHSYIRDSYLDGNISPGIMIKDTNGDMALYEETVTEGFTATVMYFLGGTTDLNLVFQTSSDIVTSPIEVSVDKKIMIIDNLVNHILEIVNTDRNVAEQITQDAIKVYNSTDTLIEESDYDKPIKKSDKVIVTIGDSEIDIDLKFTEYWTYYNGDKMTVKSIKDMYKRDGLDASIVLISNTQETVADDVIFDRKIHAIGVEKAWEYPTRVWELSMEIGSTTTVKNVKDNILAWYGFDDVTITDLTDSSDVTSQDELVIDIDKHLITVKIVDPRQSEPDIFTLYLNSIDDGADNDTPTIPIDHPDLEVLVPLGISQVGGLKNQLEQSHLLVTIEDKNGHILADTDLLQDGLVATLNGVKKDIILELDFSAPTTVQQLKGFPPVAASTVVVKDLNNLDVTGVEQIQGGFKIIINGVMFIAKVTPTTGGGDTTTPPTTDPVITALDAVNNATTNLEMKTAIEDMALGLNLTGYVTLLSSRDVDTVLEFIINHKGVGYADINAVQQALNNAIASLTLPPTGGDTTTPPTDGGTGSDTGGTLPTTTPSPTPVPSPVDPTPTEQVKEEPVKEEPKQETKKPEPTKKELDSFIVTVNKKQREELKGTLDKQKTVSQVATISLKNQADLKDGIAKLKEGEQLAKSKVILVLGTTSAVAERYSDLKSNKNAVKVTKKVMNKLYGKTEDSYLTEYLIDIAKKDKKFANEVLKALKVDVDNNKVKTKLSKSYYNKLSKAVKKVK</sequence>
<proteinExistence type="predicted"/>
<keyword evidence="3" id="KW-1185">Reference proteome</keyword>
<reference evidence="2 3" key="1">
    <citation type="submission" date="2023-11" db="EMBL/GenBank/DDBJ databases">
        <title>Bacillus jintuensis, isolated from a mudflat on the Beibu Gulf coast.</title>
        <authorList>
            <person name="Li M."/>
        </authorList>
    </citation>
    <scope>NUCLEOTIDE SEQUENCE [LARGE SCALE GENOMIC DNA]</scope>
    <source>
        <strain evidence="2 3">31A1R</strain>
    </source>
</reference>
<evidence type="ECO:0000256" key="1">
    <source>
        <dbReference type="SAM" id="MobiDB-lite"/>
    </source>
</evidence>
<dbReference type="Proteomes" id="UP001290455">
    <property type="component" value="Unassembled WGS sequence"/>
</dbReference>
<feature type="compositionally biased region" description="Basic and acidic residues" evidence="1">
    <location>
        <begin position="900"/>
        <end position="925"/>
    </location>
</feature>
<evidence type="ECO:0000313" key="3">
    <source>
        <dbReference type="Proteomes" id="UP001290455"/>
    </source>
</evidence>
<gene>
    <name evidence="2" type="ORF">SM124_01510</name>
</gene>
<feature type="region of interest" description="Disordered" evidence="1">
    <location>
        <begin position="855"/>
        <end position="926"/>
    </location>
</feature>
<comment type="caution">
    <text evidence="2">The sequence shown here is derived from an EMBL/GenBank/DDBJ whole genome shotgun (WGS) entry which is preliminary data.</text>
</comment>
<feature type="region of interest" description="Disordered" evidence="1">
    <location>
        <begin position="212"/>
        <end position="253"/>
    </location>
</feature>
<dbReference type="RefSeq" id="WP_322444716.1">
    <property type="nucleotide sequence ID" value="NZ_JAXOFX010000001.1"/>
</dbReference>
<feature type="compositionally biased region" description="Pro residues" evidence="1">
    <location>
        <begin position="883"/>
        <end position="895"/>
    </location>
</feature>
<protein>
    <submittedName>
        <fullName evidence="2">Uncharacterized protein</fullName>
    </submittedName>
</protein>
<accession>A0ABU5ITE0</accession>
<name>A0ABU5ITE0_9BACI</name>
<feature type="compositionally biased region" description="Low complexity" evidence="1">
    <location>
        <begin position="855"/>
        <end position="868"/>
    </location>
</feature>
<evidence type="ECO:0000313" key="2">
    <source>
        <dbReference type="EMBL" id="MDZ5470414.1"/>
    </source>
</evidence>